<proteinExistence type="predicted"/>
<dbReference type="AlphaFoldDB" id="A0A0L0DEX6"/>
<dbReference type="InterPro" id="IPR036514">
    <property type="entry name" value="SGNH_hydro_sf"/>
</dbReference>
<dbReference type="OrthoDB" id="57748at2759"/>
<keyword evidence="3" id="KW-1185">Reference proteome</keyword>
<dbReference type="GeneID" id="25566128"/>
<dbReference type="eggNOG" id="ENOG502RZWN">
    <property type="taxonomic scope" value="Eukaryota"/>
</dbReference>
<dbReference type="Proteomes" id="UP000054408">
    <property type="component" value="Unassembled WGS sequence"/>
</dbReference>
<keyword evidence="1" id="KW-0812">Transmembrane</keyword>
<dbReference type="EMBL" id="GL349463">
    <property type="protein sequence ID" value="KNC50892.1"/>
    <property type="molecule type" value="Genomic_DNA"/>
</dbReference>
<dbReference type="Gene3D" id="3.40.50.1110">
    <property type="entry name" value="SGNH hydrolase"/>
    <property type="match status" value="1"/>
</dbReference>
<sequence length="324" mass="34642">MRESSSGRRGGLGAGAPSLGLRATRAVVAVLTNVFKVILFVVVTIREPLALAWLRLNVLLFQNVGLARRLARPEESPLPPRCVVVVGDGNAEGFGDWITFGTVGGIAPRLEGLLHADRRVRQRWHVLNMGATGASSEAWLPAWAGPPERFAWLSLKPSAPLWDQVFGLATRAREAATADVTLLMLGASDPAVGLTAPASWANIRALAAAIVEATGGVVYVATVPLAPSVTDVYLAQLNIHITHYFDDEQSPDEAAHFRRGPDLFQYFRSPRAGDDLEANFAWGGRILSSRGYAAAARLWADTLAMDLVRIEYDALAAALTSGGA</sequence>
<organism evidence="2 3">
    <name type="scientific">Thecamonas trahens ATCC 50062</name>
    <dbReference type="NCBI Taxonomy" id="461836"/>
    <lineage>
        <taxon>Eukaryota</taxon>
        <taxon>Apusozoa</taxon>
        <taxon>Apusomonadida</taxon>
        <taxon>Apusomonadidae</taxon>
        <taxon>Thecamonas</taxon>
    </lineage>
</organism>
<dbReference type="SUPFAM" id="SSF52266">
    <property type="entry name" value="SGNH hydrolase"/>
    <property type="match status" value="1"/>
</dbReference>
<evidence type="ECO:0000313" key="3">
    <source>
        <dbReference type="Proteomes" id="UP000054408"/>
    </source>
</evidence>
<name>A0A0L0DEX6_THETB</name>
<protein>
    <recommendedName>
        <fullName evidence="4">SGNH hydrolase-type esterase domain-containing protein</fullName>
    </recommendedName>
</protein>
<dbReference type="RefSeq" id="XP_013756598.1">
    <property type="nucleotide sequence ID" value="XM_013901144.1"/>
</dbReference>
<feature type="transmembrane region" description="Helical" evidence="1">
    <location>
        <begin position="26"/>
        <end position="45"/>
    </location>
</feature>
<reference evidence="2 3" key="1">
    <citation type="submission" date="2010-05" db="EMBL/GenBank/DDBJ databases">
        <title>The Genome Sequence of Thecamonas trahens ATCC 50062.</title>
        <authorList>
            <consortium name="The Broad Institute Genome Sequencing Platform"/>
            <person name="Russ C."/>
            <person name="Cuomo C."/>
            <person name="Shea T."/>
            <person name="Young S.K."/>
            <person name="Zeng Q."/>
            <person name="Koehrsen M."/>
            <person name="Haas B."/>
            <person name="Borodovsky M."/>
            <person name="Guigo R."/>
            <person name="Alvarado L."/>
            <person name="Berlin A."/>
            <person name="Bochicchio J."/>
            <person name="Borenstein D."/>
            <person name="Chapman S."/>
            <person name="Chen Z."/>
            <person name="Freedman E."/>
            <person name="Gellesch M."/>
            <person name="Goldberg J."/>
            <person name="Griggs A."/>
            <person name="Gujja S."/>
            <person name="Heilman E."/>
            <person name="Heiman D."/>
            <person name="Hepburn T."/>
            <person name="Howarth C."/>
            <person name="Jen D."/>
            <person name="Larson L."/>
            <person name="Mehta T."/>
            <person name="Park D."/>
            <person name="Pearson M."/>
            <person name="Roberts A."/>
            <person name="Saif S."/>
            <person name="Shenoy N."/>
            <person name="Sisk P."/>
            <person name="Stolte C."/>
            <person name="Sykes S."/>
            <person name="Thomson T."/>
            <person name="Walk T."/>
            <person name="White J."/>
            <person name="Yandava C."/>
            <person name="Burger G."/>
            <person name="Gray M.W."/>
            <person name="Holland P.W.H."/>
            <person name="King N."/>
            <person name="Lang F.B.F."/>
            <person name="Roger A.J."/>
            <person name="Ruiz-Trillo I."/>
            <person name="Lander E."/>
            <person name="Nusbaum C."/>
        </authorList>
    </citation>
    <scope>NUCLEOTIDE SEQUENCE [LARGE SCALE GENOMIC DNA]</scope>
    <source>
        <strain evidence="2 3">ATCC 50062</strain>
    </source>
</reference>
<evidence type="ECO:0000256" key="1">
    <source>
        <dbReference type="SAM" id="Phobius"/>
    </source>
</evidence>
<gene>
    <name evidence="2" type="ORF">AMSG_07127</name>
</gene>
<accession>A0A0L0DEX6</accession>
<evidence type="ECO:0008006" key="4">
    <source>
        <dbReference type="Google" id="ProtNLM"/>
    </source>
</evidence>
<keyword evidence="1" id="KW-0472">Membrane</keyword>
<keyword evidence="1" id="KW-1133">Transmembrane helix</keyword>
<evidence type="ECO:0000313" key="2">
    <source>
        <dbReference type="EMBL" id="KNC50892.1"/>
    </source>
</evidence>